<dbReference type="AlphaFoldDB" id="A0A2S5D5E2"/>
<gene>
    <name evidence="1" type="ORF">LYSIN_03089</name>
</gene>
<evidence type="ECO:0000313" key="2">
    <source>
        <dbReference type="Proteomes" id="UP000237319"/>
    </source>
</evidence>
<organism evidence="1 2">
    <name type="scientific">Lysinibacillus sphaericus</name>
    <name type="common">Bacillus sphaericus</name>
    <dbReference type="NCBI Taxonomy" id="1421"/>
    <lineage>
        <taxon>Bacteria</taxon>
        <taxon>Bacillati</taxon>
        <taxon>Bacillota</taxon>
        <taxon>Bacilli</taxon>
        <taxon>Bacillales</taxon>
        <taxon>Bacillaceae</taxon>
        <taxon>Lysinibacillus</taxon>
    </lineage>
</organism>
<evidence type="ECO:0000313" key="1">
    <source>
        <dbReference type="EMBL" id="POZ58305.1"/>
    </source>
</evidence>
<reference evidence="1 2" key="1">
    <citation type="submission" date="2017-11" db="EMBL/GenBank/DDBJ databases">
        <title>Genome sequence of Lysinibacillus sphaericus, a lignin-degrading bacteria isolated from municipal solid waste soil.</title>
        <authorList>
            <person name="Persinoti G.F."/>
            <person name="Paixao D.A."/>
            <person name="Bugg T.D."/>
            <person name="Squina F.M."/>
        </authorList>
    </citation>
    <scope>NUCLEOTIDE SEQUENCE [LARGE SCALE GENOMIC DNA]</scope>
    <source>
        <strain evidence="1 2">A1</strain>
    </source>
</reference>
<dbReference type="EMBL" id="PGLV01000001">
    <property type="protein sequence ID" value="POZ58305.1"/>
    <property type="molecule type" value="Genomic_DNA"/>
</dbReference>
<name>A0A2S5D5E2_LYSSH</name>
<accession>A0A2S5D5E2</accession>
<dbReference type="RefSeq" id="WP_176723220.1">
    <property type="nucleotide sequence ID" value="NZ_CP194323.1"/>
</dbReference>
<keyword evidence="2" id="KW-1185">Reference proteome</keyword>
<sequence>MEQLLNSKFETYLMDQEVELLTSNQNMEEQTNQIQYEEYPEGFFSSL</sequence>
<protein>
    <submittedName>
        <fullName evidence="1">Uncharacterized protein</fullName>
    </submittedName>
</protein>
<dbReference type="Proteomes" id="UP000237319">
    <property type="component" value="Unassembled WGS sequence"/>
</dbReference>
<comment type="caution">
    <text evidence="1">The sequence shown here is derived from an EMBL/GenBank/DDBJ whole genome shotgun (WGS) entry which is preliminary data.</text>
</comment>
<proteinExistence type="predicted"/>